<keyword evidence="5 7" id="KW-1133">Transmembrane helix</keyword>
<feature type="transmembrane region" description="Helical" evidence="7">
    <location>
        <begin position="500"/>
        <end position="522"/>
    </location>
</feature>
<comment type="similarity">
    <text evidence="2">Belongs to the SLC29A/ENT transporter (TC 2.A.57) family.</text>
</comment>
<evidence type="ECO:0000256" key="4">
    <source>
        <dbReference type="ARBA" id="ARBA00022692"/>
    </source>
</evidence>
<evidence type="ECO:0000256" key="6">
    <source>
        <dbReference type="ARBA" id="ARBA00023136"/>
    </source>
</evidence>
<dbReference type="InterPro" id="IPR036259">
    <property type="entry name" value="MFS_trans_sf"/>
</dbReference>
<feature type="transmembrane region" description="Helical" evidence="7">
    <location>
        <begin position="114"/>
        <end position="137"/>
    </location>
</feature>
<feature type="transmembrane region" description="Helical" evidence="7">
    <location>
        <begin position="46"/>
        <end position="68"/>
    </location>
</feature>
<keyword evidence="3" id="KW-0813">Transport</keyword>
<proteinExistence type="inferred from homology"/>
<dbReference type="GO" id="GO:0008504">
    <property type="term" value="F:monoamine transmembrane transporter activity"/>
    <property type="evidence" value="ECO:0007669"/>
    <property type="project" value="TreeGrafter"/>
</dbReference>
<organism evidence="8 9">
    <name type="scientific">Clunio marinus</name>
    <dbReference type="NCBI Taxonomy" id="568069"/>
    <lineage>
        <taxon>Eukaryota</taxon>
        <taxon>Metazoa</taxon>
        <taxon>Ecdysozoa</taxon>
        <taxon>Arthropoda</taxon>
        <taxon>Hexapoda</taxon>
        <taxon>Insecta</taxon>
        <taxon>Pterygota</taxon>
        <taxon>Neoptera</taxon>
        <taxon>Endopterygota</taxon>
        <taxon>Diptera</taxon>
        <taxon>Nematocera</taxon>
        <taxon>Chironomoidea</taxon>
        <taxon>Chironomidae</taxon>
        <taxon>Clunio</taxon>
    </lineage>
</organism>
<dbReference type="OrthoDB" id="10014563at2759"/>
<keyword evidence="4 7" id="KW-0812">Transmembrane</keyword>
<dbReference type="GO" id="GO:0005337">
    <property type="term" value="F:nucleoside transmembrane transporter activity"/>
    <property type="evidence" value="ECO:0007669"/>
    <property type="project" value="InterPro"/>
</dbReference>
<evidence type="ECO:0000256" key="7">
    <source>
        <dbReference type="SAM" id="Phobius"/>
    </source>
</evidence>
<dbReference type="GO" id="GO:0005886">
    <property type="term" value="C:plasma membrane"/>
    <property type="evidence" value="ECO:0007669"/>
    <property type="project" value="TreeGrafter"/>
</dbReference>
<reference evidence="8 9" key="1">
    <citation type="submission" date="2015-04" db="EMBL/GenBank/DDBJ databases">
        <authorList>
            <person name="Syromyatnikov M.Y."/>
            <person name="Popov V.N."/>
        </authorList>
    </citation>
    <scope>NUCLEOTIDE SEQUENCE [LARGE SCALE GENOMIC DNA]</scope>
</reference>
<keyword evidence="6 7" id="KW-0472">Membrane</keyword>
<evidence type="ECO:0000313" key="8">
    <source>
        <dbReference type="EMBL" id="CRK86358.1"/>
    </source>
</evidence>
<dbReference type="PANTHER" id="PTHR10332:SF10">
    <property type="entry name" value="EQUILIBRATIVE NUCLEOSIDE TRANSPORTER 4"/>
    <property type="match status" value="1"/>
</dbReference>
<dbReference type="SUPFAM" id="SSF103473">
    <property type="entry name" value="MFS general substrate transporter"/>
    <property type="match status" value="1"/>
</dbReference>
<feature type="transmembrane region" description="Helical" evidence="7">
    <location>
        <begin position="143"/>
        <end position="167"/>
    </location>
</feature>
<evidence type="ECO:0000256" key="1">
    <source>
        <dbReference type="ARBA" id="ARBA00004141"/>
    </source>
</evidence>
<evidence type="ECO:0000256" key="2">
    <source>
        <dbReference type="ARBA" id="ARBA00007965"/>
    </source>
</evidence>
<accession>A0A1J1HIR4</accession>
<evidence type="ECO:0000256" key="5">
    <source>
        <dbReference type="ARBA" id="ARBA00022989"/>
    </source>
</evidence>
<dbReference type="EMBL" id="CVRI01000001">
    <property type="protein sequence ID" value="CRK86358.1"/>
    <property type="molecule type" value="Genomic_DNA"/>
</dbReference>
<dbReference type="InterPro" id="IPR002259">
    <property type="entry name" value="Eqnu_transpt"/>
</dbReference>
<dbReference type="AlphaFoldDB" id="A0A1J1HIR4"/>
<evidence type="ECO:0000256" key="3">
    <source>
        <dbReference type="ARBA" id="ARBA00022448"/>
    </source>
</evidence>
<feature type="transmembrane region" description="Helical" evidence="7">
    <location>
        <begin position="407"/>
        <end position="427"/>
    </location>
</feature>
<gene>
    <name evidence="8" type="ORF">CLUMA_CG000205</name>
</gene>
<feature type="transmembrane region" description="Helical" evidence="7">
    <location>
        <begin position="88"/>
        <end position="107"/>
    </location>
</feature>
<name>A0A1J1HIR4_9DIPT</name>
<feature type="transmembrane region" description="Helical" evidence="7">
    <location>
        <begin position="467"/>
        <end position="488"/>
    </location>
</feature>
<dbReference type="PANTHER" id="PTHR10332">
    <property type="entry name" value="EQUILIBRATIVE NUCLEOSIDE TRANSPORTER"/>
    <property type="match status" value="1"/>
</dbReference>
<evidence type="ECO:0000313" key="9">
    <source>
        <dbReference type="Proteomes" id="UP000183832"/>
    </source>
</evidence>
<feature type="transmembrane region" description="Helical" evidence="7">
    <location>
        <begin position="209"/>
        <end position="231"/>
    </location>
</feature>
<comment type="subcellular location">
    <subcellularLocation>
        <location evidence="1">Membrane</location>
        <topology evidence="1">Multi-pass membrane protein</topology>
    </subcellularLocation>
</comment>
<keyword evidence="9" id="KW-1185">Reference proteome</keyword>
<sequence length="608" mass="66208">MMEGIELNDDARNTTYEPLGSTARNFIDSSPDHSSNANAPKDQKNIVYLSLLTAGIGFVLPYNSFIIASDYWSVRFPLRSVELDLSCTYIIVAFASVLLNNIFLSFAPFRVRILFGYIISFVTLVFIALCEVAWHLFSAQTAYSVNLAAVSLVAIGCTVQQSSFYGFAALLPKKKYTQALMTGESIAGFLVSTNRVATKLLIQNDKISTVIFFLTSTVYIALSYVLHVITIDSPFIRYHLKSCTKIVLRPDEEPDGSSLYGVLNLDTPPPSNQPALSFSNPVYELSNPIGSGDGNLESSLIRSNESSMNSSAVTATLNHDILSSPSGNAPGTAYKVEHVLSTPGTTNSFRSFRRLRDGMDERIKVAKAIFPYMTCIALAYCVTLALYPGLESEIISCNLKNEWMPVLLMFTFNTTDVIGKILAAVPYGWSRRQLILMSSLRALLIPLLLLCVAPRKNPTISGELPAFVFTAALGVSNGLAGSLPMLLAPQKVAAPLKEMAGNIMTISYMTGLTAGSLVGYVFENMLGPPIAYPCPQYPYVPKKPDEIETTTTAIVMTTTQLIPTIATFFSSTSNPMMTSDLPNDLTTFGNFLNSSTSFGLNSTFITEI</sequence>
<dbReference type="Proteomes" id="UP000183832">
    <property type="component" value="Unassembled WGS sequence"/>
</dbReference>
<protein>
    <submittedName>
        <fullName evidence="8">CLUMA_CG000205, isoform A</fullName>
    </submittedName>
</protein>
<feature type="transmembrane region" description="Helical" evidence="7">
    <location>
        <begin position="369"/>
        <end position="387"/>
    </location>
</feature>
<dbReference type="Pfam" id="PF01733">
    <property type="entry name" value="Nucleoside_tran"/>
    <property type="match status" value="2"/>
</dbReference>
<feature type="transmembrane region" description="Helical" evidence="7">
    <location>
        <begin position="434"/>
        <end position="455"/>
    </location>
</feature>